<evidence type="ECO:0000256" key="1">
    <source>
        <dbReference type="ARBA" id="ARBA00007074"/>
    </source>
</evidence>
<proteinExistence type="inferred from homology"/>
<evidence type="ECO:0000256" key="4">
    <source>
        <dbReference type="ARBA" id="ARBA00022807"/>
    </source>
</evidence>
<dbReference type="EMBL" id="CP096659">
    <property type="protein sequence ID" value="UPV76024.1"/>
    <property type="molecule type" value="Genomic_DNA"/>
</dbReference>
<evidence type="ECO:0000256" key="5">
    <source>
        <dbReference type="SAM" id="MobiDB-lite"/>
    </source>
</evidence>
<comment type="similarity">
    <text evidence="1">Belongs to the peptidase C40 family.</text>
</comment>
<dbReference type="PANTHER" id="PTHR47053">
    <property type="entry name" value="MUREIN DD-ENDOPEPTIDASE MEPH-RELATED"/>
    <property type="match status" value="1"/>
</dbReference>
<dbReference type="InterPro" id="IPR000064">
    <property type="entry name" value="NLP_P60_dom"/>
</dbReference>
<dbReference type="InterPro" id="IPR051202">
    <property type="entry name" value="Peptidase_C40"/>
</dbReference>
<accession>A0A8U0HZQ5</accession>
<dbReference type="SUPFAM" id="SSF54001">
    <property type="entry name" value="Cysteine proteinases"/>
    <property type="match status" value="1"/>
</dbReference>
<dbReference type="Proteomes" id="UP000830729">
    <property type="component" value="Chromosome"/>
</dbReference>
<dbReference type="AlphaFoldDB" id="A0A8U0HZQ5"/>
<reference evidence="7 8" key="1">
    <citation type="submission" date="2022-04" db="EMBL/GenBank/DDBJ databases">
        <title>Diverse halophilic archaea isolated from saline environments.</title>
        <authorList>
            <person name="Cui H.-L."/>
        </authorList>
    </citation>
    <scope>NUCLEOTIDE SEQUENCE [LARGE SCALE GENOMIC DNA]</scope>
    <source>
        <strain evidence="7 8">XZYJT49</strain>
    </source>
</reference>
<dbReference type="GO" id="GO:0008234">
    <property type="term" value="F:cysteine-type peptidase activity"/>
    <property type="evidence" value="ECO:0007669"/>
    <property type="project" value="UniProtKB-KW"/>
</dbReference>
<dbReference type="Gene3D" id="3.90.1720.10">
    <property type="entry name" value="endopeptidase domain like (from Nostoc punctiforme)"/>
    <property type="match status" value="1"/>
</dbReference>
<dbReference type="GeneID" id="72185170"/>
<gene>
    <name evidence="7" type="ORF">M0R89_08185</name>
</gene>
<dbReference type="PANTHER" id="PTHR47053:SF1">
    <property type="entry name" value="MUREIN DD-ENDOPEPTIDASE MEPH-RELATED"/>
    <property type="match status" value="1"/>
</dbReference>
<dbReference type="RefSeq" id="WP_248652061.1">
    <property type="nucleotide sequence ID" value="NZ_CP096659.1"/>
</dbReference>
<feature type="domain" description="NlpC/P60" evidence="6">
    <location>
        <begin position="230"/>
        <end position="357"/>
    </location>
</feature>
<evidence type="ECO:0000256" key="3">
    <source>
        <dbReference type="ARBA" id="ARBA00022801"/>
    </source>
</evidence>
<organism evidence="7 8">
    <name type="scientific">Halorussus limi</name>
    <dbReference type="NCBI Taxonomy" id="2938695"/>
    <lineage>
        <taxon>Archaea</taxon>
        <taxon>Methanobacteriati</taxon>
        <taxon>Methanobacteriota</taxon>
        <taxon>Stenosarchaea group</taxon>
        <taxon>Halobacteria</taxon>
        <taxon>Halobacteriales</taxon>
        <taxon>Haladaptataceae</taxon>
        <taxon>Halorussus</taxon>
    </lineage>
</organism>
<keyword evidence="3" id="KW-0378">Hydrolase</keyword>
<dbReference type="InterPro" id="IPR038765">
    <property type="entry name" value="Papain-like_cys_pep_sf"/>
</dbReference>
<dbReference type="KEGG" id="halx:M0R89_08185"/>
<evidence type="ECO:0000313" key="8">
    <source>
        <dbReference type="Proteomes" id="UP000830729"/>
    </source>
</evidence>
<name>A0A8U0HZQ5_9EURY</name>
<evidence type="ECO:0000256" key="2">
    <source>
        <dbReference type="ARBA" id="ARBA00022670"/>
    </source>
</evidence>
<dbReference type="Gene3D" id="2.30.30.40">
    <property type="entry name" value="SH3 Domains"/>
    <property type="match status" value="1"/>
</dbReference>
<feature type="region of interest" description="Disordered" evidence="5">
    <location>
        <begin position="176"/>
        <end position="206"/>
    </location>
</feature>
<dbReference type="Pfam" id="PF00877">
    <property type="entry name" value="NLPC_P60"/>
    <property type="match status" value="1"/>
</dbReference>
<dbReference type="PROSITE" id="PS51935">
    <property type="entry name" value="NLPC_P60"/>
    <property type="match status" value="1"/>
</dbReference>
<dbReference type="InterPro" id="IPR041382">
    <property type="entry name" value="SH3_16"/>
</dbReference>
<dbReference type="GO" id="GO:0006508">
    <property type="term" value="P:proteolysis"/>
    <property type="evidence" value="ECO:0007669"/>
    <property type="project" value="UniProtKB-KW"/>
</dbReference>
<dbReference type="Pfam" id="PF18348">
    <property type="entry name" value="SH3_16"/>
    <property type="match status" value="1"/>
</dbReference>
<keyword evidence="2" id="KW-0645">Protease</keyword>
<sequence length="357" mass="37452">MTATVRLRRALDKCETERAPDPRTTVFDVTPEETAGAVLLSGTVLTADLRARAVEAVESVADAPVAATDVTVLADEARQRTATAPVAPVRGEPNEDAEQVTQVLYGAAVEAFDADGEWRRVRTPDGYVAWVEDDALGPAVEAFDADAVVSVGAVRGEGVGDRAGGPEPVYAGTECELLGDGATGGSDAHDPGSGKSDSSSADSDARVRVRFPTGAERTLPADAVARTPDEPTREGVVAAARRYLGTEYVWGGTTVEGIDCSGLTRMAYHQNGVSLPRDADLQRRMGEAVARETVAPNELAPADLLFFPGHVALSLGGAEFVHAYGDADEVVVDSLDPDAENYNAALDEDFELATRLL</sequence>
<evidence type="ECO:0000313" key="7">
    <source>
        <dbReference type="EMBL" id="UPV76024.1"/>
    </source>
</evidence>
<evidence type="ECO:0000259" key="6">
    <source>
        <dbReference type="PROSITE" id="PS51935"/>
    </source>
</evidence>
<keyword evidence="4" id="KW-0788">Thiol protease</keyword>
<protein>
    <submittedName>
        <fullName evidence="7">C40 family peptidase</fullName>
    </submittedName>
</protein>
<keyword evidence="8" id="KW-1185">Reference proteome</keyword>